<feature type="region of interest" description="Disordered" evidence="1">
    <location>
        <begin position="1"/>
        <end position="77"/>
    </location>
</feature>
<feature type="compositionally biased region" description="Low complexity" evidence="1">
    <location>
        <begin position="51"/>
        <end position="67"/>
    </location>
</feature>
<evidence type="ECO:0008006" key="4">
    <source>
        <dbReference type="Google" id="ProtNLM"/>
    </source>
</evidence>
<keyword evidence="3" id="KW-1185">Reference proteome</keyword>
<evidence type="ECO:0000256" key="1">
    <source>
        <dbReference type="SAM" id="MobiDB-lite"/>
    </source>
</evidence>
<name>A0ABP9U6V3_9DEIO</name>
<feature type="compositionally biased region" description="Basic and acidic residues" evidence="1">
    <location>
        <begin position="1"/>
        <end position="11"/>
    </location>
</feature>
<protein>
    <recommendedName>
        <fullName evidence="4">Adhesin domain-containing protein</fullName>
    </recommendedName>
</protein>
<organism evidence="2 3">
    <name type="scientific">Deinococcus caeni</name>
    <dbReference type="NCBI Taxonomy" id="569127"/>
    <lineage>
        <taxon>Bacteria</taxon>
        <taxon>Thermotogati</taxon>
        <taxon>Deinococcota</taxon>
        <taxon>Deinococci</taxon>
        <taxon>Deinococcales</taxon>
        <taxon>Deinococcaceae</taxon>
        <taxon>Deinococcus</taxon>
    </lineage>
</organism>
<gene>
    <name evidence="2" type="ORF">Dcae01_00065</name>
</gene>
<evidence type="ECO:0000313" key="3">
    <source>
        <dbReference type="Proteomes" id="UP001423409"/>
    </source>
</evidence>
<evidence type="ECO:0000313" key="2">
    <source>
        <dbReference type="EMBL" id="GAA5438579.1"/>
    </source>
</evidence>
<accession>A0ABP9U6V3</accession>
<dbReference type="Proteomes" id="UP001423409">
    <property type="component" value="Unassembled WGS sequence"/>
</dbReference>
<dbReference type="EMBL" id="BAABQU010000001">
    <property type="protein sequence ID" value="GAA5438579.1"/>
    <property type="molecule type" value="Genomic_DNA"/>
</dbReference>
<comment type="caution">
    <text evidence="2">The sequence shown here is derived from an EMBL/GenBank/DDBJ whole genome shotgun (WGS) entry which is preliminary data.</text>
</comment>
<feature type="compositionally biased region" description="Basic and acidic residues" evidence="1">
    <location>
        <begin position="32"/>
        <end position="46"/>
    </location>
</feature>
<reference evidence="2 3" key="1">
    <citation type="submission" date="2024-02" db="EMBL/GenBank/DDBJ databases">
        <title>Deinococcus caeni NBRC 101312.</title>
        <authorList>
            <person name="Ichikawa N."/>
            <person name="Katano-Makiyama Y."/>
            <person name="Hidaka K."/>
        </authorList>
    </citation>
    <scope>NUCLEOTIDE SEQUENCE [LARGE SCALE GENOMIC DNA]</scope>
    <source>
        <strain evidence="2 3">NBRC 101312</strain>
    </source>
</reference>
<dbReference type="RefSeq" id="WP_345440287.1">
    <property type="nucleotide sequence ID" value="NZ_BAABQU010000001.1"/>
</dbReference>
<proteinExistence type="predicted"/>
<sequence length="308" mass="31636">MDEQHGSEDFRSQVQRLVAEGKLTPEEADGLLEDHAPTPPDLHKSAPETPPGSAQAGPAQAPGHFGPSPSPDPARDLTLRVSGYSLTVVTDPALAAPTLSASEEGQLTLRHAPDGWHVSRRQSPEKNLNFGSLRAILTVPFTPNFVHATVEGGNLTLPDLSGDLSAEVSGGNLKLQDAHALHATVNGGNLNGGNMGGPAYATVNGGNLTLAGSVALTAGVNGGNLRWAGVLGSGEHRVDVNAGNATLHLGAGSSVTLNAELTMGSFRADFPTQRSGSFLTTHHTGRIGRGDAHLHCRVTAGGLKVVTA</sequence>